<evidence type="ECO:0000313" key="2">
    <source>
        <dbReference type="Proteomes" id="UP000294894"/>
    </source>
</evidence>
<dbReference type="PANTHER" id="PTHR43611:SF3">
    <property type="entry name" value="FLAVIN MONONUCLEOTIDE HYDROLASE 1, CHLOROPLATIC"/>
    <property type="match status" value="1"/>
</dbReference>
<dbReference type="EMBL" id="CP038267">
    <property type="protein sequence ID" value="QBR92192.1"/>
    <property type="molecule type" value="Genomic_DNA"/>
</dbReference>
<dbReference type="SFLD" id="SFLDS00003">
    <property type="entry name" value="Haloacid_Dehalogenase"/>
    <property type="match status" value="1"/>
</dbReference>
<dbReference type="RefSeq" id="WP_135075975.1">
    <property type="nucleotide sequence ID" value="NZ_CP038267.1"/>
</dbReference>
<accession>A0A4V1BDT0</accession>
<dbReference type="PANTHER" id="PTHR43611">
    <property type="entry name" value="ALPHA-D-GLUCOSE 1-PHOSPHATE PHOSPHATASE"/>
    <property type="match status" value="1"/>
</dbReference>
<protein>
    <submittedName>
        <fullName evidence="1">HAD family hydrolase</fullName>
    </submittedName>
</protein>
<evidence type="ECO:0000313" key="1">
    <source>
        <dbReference type="EMBL" id="QBR92192.1"/>
    </source>
</evidence>
<dbReference type="InterPro" id="IPR023214">
    <property type="entry name" value="HAD_sf"/>
</dbReference>
<sequence length="202" mass="21648">MVRHLLLDADGVLQRVGGNGWRAKVDAALGEHADAFVADLRDLEGPALVGSGDFPAALGRALAEYAPDVDPERFYAGTWLDLETVEETVAVVEDVRRAGAGVHLVSNQHPRRADHMRDVLGYDRLLDRSFYSCDLGVAKPDPAFFARVVSELGSDAGELLVVDDSAANVAGARHAGLPAEQWHHDEGVDVLRARLTGHGLLG</sequence>
<proteinExistence type="predicted"/>
<dbReference type="AlphaFoldDB" id="A0A4V1BDT0"/>
<keyword evidence="2" id="KW-1185">Reference proteome</keyword>
<keyword evidence="1" id="KW-0378">Hydrolase</keyword>
<dbReference type="OrthoDB" id="9797415at2"/>
<dbReference type="PRINTS" id="PR00413">
    <property type="entry name" value="HADHALOGNASE"/>
</dbReference>
<dbReference type="InterPro" id="IPR036412">
    <property type="entry name" value="HAD-like_sf"/>
</dbReference>
<organism evidence="1 2">
    <name type="scientific">Nocardioides euryhalodurans</name>
    <dbReference type="NCBI Taxonomy" id="2518370"/>
    <lineage>
        <taxon>Bacteria</taxon>
        <taxon>Bacillati</taxon>
        <taxon>Actinomycetota</taxon>
        <taxon>Actinomycetes</taxon>
        <taxon>Propionibacteriales</taxon>
        <taxon>Nocardioidaceae</taxon>
        <taxon>Nocardioides</taxon>
    </lineage>
</organism>
<dbReference type="InterPro" id="IPR006439">
    <property type="entry name" value="HAD-SF_hydro_IA"/>
</dbReference>
<dbReference type="Pfam" id="PF00702">
    <property type="entry name" value="Hydrolase"/>
    <property type="match status" value="1"/>
</dbReference>
<reference evidence="1 2" key="1">
    <citation type="submission" date="2019-03" db="EMBL/GenBank/DDBJ databases">
        <title>Three New Species of Nocardioides, Nocardioides euryhalodurans sp. nov., Nocardioides seonyuensis sp. nov. and Nocardioides eburneoflavus sp. nov., Iolated from Soil.</title>
        <authorList>
            <person name="Roh S.G."/>
            <person name="Lee C."/>
            <person name="Kim M.-K."/>
            <person name="Kim S.B."/>
        </authorList>
    </citation>
    <scope>NUCLEOTIDE SEQUENCE [LARGE SCALE GENOMIC DNA]</scope>
    <source>
        <strain evidence="1 2">MMS17-SY117</strain>
    </source>
</reference>
<gene>
    <name evidence="1" type="ORF">EXE57_07755</name>
</gene>
<dbReference type="KEGG" id="noy:EXE57_07755"/>
<dbReference type="SFLD" id="SFLDG01129">
    <property type="entry name" value="C1.5:_HAD__Beta-PGM__Phosphata"/>
    <property type="match status" value="1"/>
</dbReference>
<name>A0A4V1BDT0_9ACTN</name>
<dbReference type="Proteomes" id="UP000294894">
    <property type="component" value="Chromosome"/>
</dbReference>
<dbReference type="NCBIfam" id="TIGR01509">
    <property type="entry name" value="HAD-SF-IA-v3"/>
    <property type="match status" value="1"/>
</dbReference>
<dbReference type="Gene3D" id="3.40.50.1000">
    <property type="entry name" value="HAD superfamily/HAD-like"/>
    <property type="match status" value="1"/>
</dbReference>
<dbReference type="SUPFAM" id="SSF56784">
    <property type="entry name" value="HAD-like"/>
    <property type="match status" value="1"/>
</dbReference>
<dbReference type="GO" id="GO:0016787">
    <property type="term" value="F:hydrolase activity"/>
    <property type="evidence" value="ECO:0007669"/>
    <property type="project" value="UniProtKB-KW"/>
</dbReference>